<keyword evidence="3" id="KW-1185">Reference proteome</keyword>
<evidence type="ECO:0000313" key="2">
    <source>
        <dbReference type="EMBL" id="BDG72672.1"/>
    </source>
</evidence>
<name>A0ABN6P4T6_9PROT</name>
<dbReference type="RefSeq" id="WP_244459861.1">
    <property type="nucleotide sequence ID" value="NZ_AP025637.1"/>
</dbReference>
<proteinExistence type="predicted"/>
<reference evidence="2 3" key="1">
    <citation type="journal article" date="2016" name="Microbes Environ.">
        <title>Phylogenetically diverse aerobic anoxygenic phototrophic bacteria isolated from epilithic biofilms in Tama river, Japan.</title>
        <authorList>
            <person name="Hirose S."/>
            <person name="Matsuura K."/>
            <person name="Haruta S."/>
        </authorList>
    </citation>
    <scope>NUCLEOTIDE SEQUENCE [LARGE SCALE GENOMIC DNA]</scope>
    <source>
        <strain evidence="2 3">S08</strain>
    </source>
</reference>
<evidence type="ECO:0000313" key="3">
    <source>
        <dbReference type="Proteomes" id="UP000831327"/>
    </source>
</evidence>
<dbReference type="Proteomes" id="UP000831327">
    <property type="component" value="Chromosome"/>
</dbReference>
<protein>
    <submittedName>
        <fullName evidence="2">Uncharacterized protein</fullName>
    </submittedName>
</protein>
<evidence type="ECO:0000256" key="1">
    <source>
        <dbReference type="SAM" id="SignalP"/>
    </source>
</evidence>
<accession>A0ABN6P4T6</accession>
<sequence length="71" mass="7524">MSGPWRVVVMCCVLAAGSAHASLVLPTQERCQVAGPFASLVRAIEAAQAARDRGANPVTFRTDDGYFVRAC</sequence>
<gene>
    <name evidence="2" type="ORF">Rmf_26010</name>
</gene>
<feature type="signal peptide" evidence="1">
    <location>
        <begin position="1"/>
        <end position="21"/>
    </location>
</feature>
<feature type="chain" id="PRO_5045587434" evidence="1">
    <location>
        <begin position="22"/>
        <end position="71"/>
    </location>
</feature>
<dbReference type="EMBL" id="AP025637">
    <property type="protein sequence ID" value="BDG72672.1"/>
    <property type="molecule type" value="Genomic_DNA"/>
</dbReference>
<keyword evidence="1" id="KW-0732">Signal</keyword>
<organism evidence="2 3">
    <name type="scientific">Roseomonas fluvialis</name>
    <dbReference type="NCBI Taxonomy" id="1750527"/>
    <lineage>
        <taxon>Bacteria</taxon>
        <taxon>Pseudomonadati</taxon>
        <taxon>Pseudomonadota</taxon>
        <taxon>Alphaproteobacteria</taxon>
        <taxon>Acetobacterales</taxon>
        <taxon>Roseomonadaceae</taxon>
        <taxon>Roseomonas</taxon>
    </lineage>
</organism>